<evidence type="ECO:0000313" key="4">
    <source>
        <dbReference type="EMBL" id="QDX27999.1"/>
    </source>
</evidence>
<dbReference type="GO" id="GO:0016747">
    <property type="term" value="F:acyltransferase activity, transferring groups other than amino-acyl groups"/>
    <property type="evidence" value="ECO:0007669"/>
    <property type="project" value="InterPro"/>
</dbReference>
<name>A0A518RKP7_9SPHN</name>
<sequence length="154" mass="16677">MVIRTGGLDDPQVIALLELHAREMSDHSPPGTCHFLDLSGLKTPDITFLSAWDGNALLGVGALKQLDPLTGEVKSMRTVKTAQGRGVGAAMLDHIAMLARQRGYTALKLETGTGPLFEAAHGLYRRYGFTPCPPFAGYVETEFNRFYGMPLNVA</sequence>
<proteinExistence type="predicted"/>
<evidence type="ECO:0000259" key="3">
    <source>
        <dbReference type="PROSITE" id="PS51186"/>
    </source>
</evidence>
<reference evidence="4 5" key="1">
    <citation type="submission" date="2019-07" db="EMBL/GenBank/DDBJ databases">
        <title>Sphingomonas alkalisoli sp. nov., isolated from rhizosphere soil of Suaedae salsa.</title>
        <authorList>
            <person name="Zhang H."/>
            <person name="Xu L."/>
            <person name="Zhang J.-X."/>
            <person name="Sun J.-Q."/>
        </authorList>
    </citation>
    <scope>NUCLEOTIDE SEQUENCE [LARGE SCALE GENOMIC DNA]</scope>
    <source>
        <strain evidence="4 5">XS-10</strain>
    </source>
</reference>
<dbReference type="EMBL" id="CP042239">
    <property type="protein sequence ID" value="QDX27999.1"/>
    <property type="molecule type" value="Genomic_DNA"/>
</dbReference>
<evidence type="ECO:0000256" key="1">
    <source>
        <dbReference type="ARBA" id="ARBA00022679"/>
    </source>
</evidence>
<organism evidence="4 5">
    <name type="scientific">Sphingomonas suaedae</name>
    <dbReference type="NCBI Taxonomy" id="2599297"/>
    <lineage>
        <taxon>Bacteria</taxon>
        <taxon>Pseudomonadati</taxon>
        <taxon>Pseudomonadota</taxon>
        <taxon>Alphaproteobacteria</taxon>
        <taxon>Sphingomonadales</taxon>
        <taxon>Sphingomonadaceae</taxon>
        <taxon>Sphingomonas</taxon>
    </lineage>
</organism>
<dbReference type="Gene3D" id="3.40.630.30">
    <property type="match status" value="1"/>
</dbReference>
<dbReference type="AlphaFoldDB" id="A0A518RKP7"/>
<dbReference type="InterPro" id="IPR016181">
    <property type="entry name" value="Acyl_CoA_acyltransferase"/>
</dbReference>
<gene>
    <name evidence="4" type="ORF">FPZ54_19595</name>
</gene>
<evidence type="ECO:0000313" key="5">
    <source>
        <dbReference type="Proteomes" id="UP000318055"/>
    </source>
</evidence>
<evidence type="ECO:0000256" key="2">
    <source>
        <dbReference type="ARBA" id="ARBA00023315"/>
    </source>
</evidence>
<dbReference type="RefSeq" id="WP_145849471.1">
    <property type="nucleotide sequence ID" value="NZ_CP042239.1"/>
</dbReference>
<dbReference type="InterPro" id="IPR050832">
    <property type="entry name" value="Bact_Acetyltransf"/>
</dbReference>
<dbReference type="CDD" id="cd04301">
    <property type="entry name" value="NAT_SF"/>
    <property type="match status" value="1"/>
</dbReference>
<dbReference type="PANTHER" id="PTHR43877">
    <property type="entry name" value="AMINOALKYLPHOSPHONATE N-ACETYLTRANSFERASE-RELATED-RELATED"/>
    <property type="match status" value="1"/>
</dbReference>
<dbReference type="Proteomes" id="UP000318055">
    <property type="component" value="Chromosome"/>
</dbReference>
<dbReference type="PROSITE" id="PS51186">
    <property type="entry name" value="GNAT"/>
    <property type="match status" value="1"/>
</dbReference>
<keyword evidence="1 4" id="KW-0808">Transferase</keyword>
<dbReference type="OrthoDB" id="9803233at2"/>
<accession>A0A518RKP7</accession>
<feature type="domain" description="N-acetyltransferase" evidence="3">
    <location>
        <begin position="1"/>
        <end position="154"/>
    </location>
</feature>
<protein>
    <submittedName>
        <fullName evidence="4">GNAT family N-acetyltransferase</fullName>
    </submittedName>
</protein>
<dbReference type="Pfam" id="PF00583">
    <property type="entry name" value="Acetyltransf_1"/>
    <property type="match status" value="1"/>
</dbReference>
<dbReference type="InterPro" id="IPR000182">
    <property type="entry name" value="GNAT_dom"/>
</dbReference>
<keyword evidence="2" id="KW-0012">Acyltransferase</keyword>
<dbReference type="SUPFAM" id="SSF55729">
    <property type="entry name" value="Acyl-CoA N-acyltransferases (Nat)"/>
    <property type="match status" value="1"/>
</dbReference>
<keyword evidence="5" id="KW-1185">Reference proteome</keyword>
<dbReference type="KEGG" id="ssua:FPZ54_19595"/>
<dbReference type="PANTHER" id="PTHR43877:SF5">
    <property type="entry name" value="BLL8307 PROTEIN"/>
    <property type="match status" value="1"/>
</dbReference>